<evidence type="ECO:0000313" key="2">
    <source>
        <dbReference type="EMBL" id="RTZ02036.1"/>
    </source>
</evidence>
<sequence>MKRYRNNFGALDSNEITLFIHNKKQKIEFQDILKIRFIKRQKYLLNYLVFFVSVLLMFFIKNNSLSSHQHLIFLFSSLILLLISFFFKSFEYKFILIKKNDFIIIDVPSKLSMEAENLVNQYHLVYAEYKNWTNFQD</sequence>
<gene>
    <name evidence="2" type="ORF">EKL98_13955</name>
</gene>
<dbReference type="RefSeq" id="WP_126562918.1">
    <property type="nucleotide sequence ID" value="NZ_RYDJ01000020.1"/>
</dbReference>
<dbReference type="EMBL" id="RYDJ01000020">
    <property type="protein sequence ID" value="RTZ02036.1"/>
    <property type="molecule type" value="Genomic_DNA"/>
</dbReference>
<keyword evidence="3" id="KW-1185">Reference proteome</keyword>
<keyword evidence="1" id="KW-0472">Membrane</keyword>
<comment type="caution">
    <text evidence="2">The sequence shown here is derived from an EMBL/GenBank/DDBJ whole genome shotgun (WGS) entry which is preliminary data.</text>
</comment>
<protein>
    <submittedName>
        <fullName evidence="2">Uncharacterized protein</fullName>
    </submittedName>
</protein>
<keyword evidence="1" id="KW-1133">Transmembrane helix</keyword>
<feature type="transmembrane region" description="Helical" evidence="1">
    <location>
        <begin position="43"/>
        <end position="60"/>
    </location>
</feature>
<dbReference type="AlphaFoldDB" id="A0A3S0Q656"/>
<feature type="transmembrane region" description="Helical" evidence="1">
    <location>
        <begin position="72"/>
        <end position="90"/>
    </location>
</feature>
<dbReference type="Proteomes" id="UP000280825">
    <property type="component" value="Unassembled WGS sequence"/>
</dbReference>
<proteinExistence type="predicted"/>
<keyword evidence="1" id="KW-0812">Transmembrane</keyword>
<name>A0A3S0Q656_9FLAO</name>
<evidence type="ECO:0000256" key="1">
    <source>
        <dbReference type="SAM" id="Phobius"/>
    </source>
</evidence>
<accession>A0A3S0Q656</accession>
<evidence type="ECO:0000313" key="3">
    <source>
        <dbReference type="Proteomes" id="UP000280825"/>
    </source>
</evidence>
<organism evidence="2 3">
    <name type="scientific">Flavobacterium bomense</name>
    <dbReference type="NCBI Taxonomy" id="2497483"/>
    <lineage>
        <taxon>Bacteria</taxon>
        <taxon>Pseudomonadati</taxon>
        <taxon>Bacteroidota</taxon>
        <taxon>Flavobacteriia</taxon>
        <taxon>Flavobacteriales</taxon>
        <taxon>Flavobacteriaceae</taxon>
        <taxon>Flavobacterium</taxon>
    </lineage>
</organism>
<reference evidence="2 3" key="1">
    <citation type="submission" date="2018-12" db="EMBL/GenBank/DDBJ databases">
        <title>Flavobacterium sp. nov., isolated from glacier ice.</title>
        <authorList>
            <person name="Liu Q."/>
            <person name="Xin Y.-H."/>
        </authorList>
    </citation>
    <scope>NUCLEOTIDE SEQUENCE [LARGE SCALE GENOMIC DNA]</scope>
    <source>
        <strain evidence="2 3">RB1N8</strain>
    </source>
</reference>